<feature type="compositionally biased region" description="Pro residues" evidence="1">
    <location>
        <begin position="48"/>
        <end position="58"/>
    </location>
</feature>
<proteinExistence type="predicted"/>
<evidence type="ECO:0000256" key="1">
    <source>
        <dbReference type="SAM" id="MobiDB-lite"/>
    </source>
</evidence>
<dbReference type="EMBL" id="CP012673">
    <property type="protein sequence ID" value="AUX43918.1"/>
    <property type="molecule type" value="Genomic_DNA"/>
</dbReference>
<feature type="compositionally biased region" description="Low complexity" evidence="1">
    <location>
        <begin position="59"/>
        <end position="68"/>
    </location>
</feature>
<dbReference type="RefSeq" id="WP_234022486.1">
    <property type="nucleotide sequence ID" value="NZ_CP012673.1"/>
</dbReference>
<protein>
    <submittedName>
        <fullName evidence="2">Uncharacterized protein</fullName>
    </submittedName>
</protein>
<accession>A0A2L0EX98</accession>
<reference evidence="2 3" key="1">
    <citation type="submission" date="2015-09" db="EMBL/GenBank/DDBJ databases">
        <title>Sorangium comparison.</title>
        <authorList>
            <person name="Zaburannyi N."/>
            <person name="Bunk B."/>
            <person name="Overmann J."/>
            <person name="Mueller R."/>
        </authorList>
    </citation>
    <scope>NUCLEOTIDE SEQUENCE [LARGE SCALE GENOMIC DNA]</scope>
    <source>
        <strain evidence="2 3">So ce26</strain>
    </source>
</reference>
<dbReference type="AlphaFoldDB" id="A0A2L0EX98"/>
<evidence type="ECO:0000313" key="3">
    <source>
        <dbReference type="Proteomes" id="UP000238348"/>
    </source>
</evidence>
<gene>
    <name evidence="2" type="ORF">SOCE26_053740</name>
</gene>
<organism evidence="2 3">
    <name type="scientific">Sorangium cellulosum</name>
    <name type="common">Polyangium cellulosum</name>
    <dbReference type="NCBI Taxonomy" id="56"/>
    <lineage>
        <taxon>Bacteria</taxon>
        <taxon>Pseudomonadati</taxon>
        <taxon>Myxococcota</taxon>
        <taxon>Polyangia</taxon>
        <taxon>Polyangiales</taxon>
        <taxon>Polyangiaceae</taxon>
        <taxon>Sorangium</taxon>
    </lineage>
</organism>
<evidence type="ECO:0000313" key="2">
    <source>
        <dbReference type="EMBL" id="AUX43918.1"/>
    </source>
</evidence>
<sequence length="68" mass="7089">MEYSDVVIEGTPERAIKLLMGIGAVASIRTLMAGAGMTDDDILEGRARPPPAPPPSAEWPPSSRGSTP</sequence>
<feature type="region of interest" description="Disordered" evidence="1">
    <location>
        <begin position="39"/>
        <end position="68"/>
    </location>
</feature>
<dbReference type="Proteomes" id="UP000238348">
    <property type="component" value="Chromosome"/>
</dbReference>
<name>A0A2L0EX98_SORCE</name>